<dbReference type="GO" id="GO:0016985">
    <property type="term" value="F:mannan endo-1,4-beta-mannosidase activity"/>
    <property type="evidence" value="ECO:0007669"/>
    <property type="project" value="UniProtKB-EC"/>
</dbReference>
<evidence type="ECO:0008006" key="2">
    <source>
        <dbReference type="Google" id="ProtNLM"/>
    </source>
</evidence>
<dbReference type="STRING" id="71139.A0A059BTD2"/>
<reference evidence="1" key="1">
    <citation type="submission" date="2013-07" db="EMBL/GenBank/DDBJ databases">
        <title>The genome of Eucalyptus grandis.</title>
        <authorList>
            <person name="Schmutz J."/>
            <person name="Hayes R."/>
            <person name="Myburg A."/>
            <person name="Tuskan G."/>
            <person name="Grattapaglia D."/>
            <person name="Rokhsar D.S."/>
        </authorList>
    </citation>
    <scope>NUCLEOTIDE SEQUENCE</scope>
    <source>
        <tissue evidence="1">Leaf extractions</tissue>
    </source>
</reference>
<dbReference type="AlphaFoldDB" id="A0A059BTD2"/>
<dbReference type="SUPFAM" id="SSF51445">
    <property type="entry name" value="(Trans)glycosidases"/>
    <property type="match status" value="1"/>
</dbReference>
<name>A0A059BTD2_EUCGR</name>
<evidence type="ECO:0000313" key="1">
    <source>
        <dbReference type="EMBL" id="KCW69493.1"/>
    </source>
</evidence>
<gene>
    <name evidence="1" type="ORF">EUGRSUZ_F02942</name>
</gene>
<dbReference type="EMBL" id="KK198758">
    <property type="protein sequence ID" value="KCW69493.1"/>
    <property type="molecule type" value="Genomic_DNA"/>
</dbReference>
<proteinExistence type="predicted"/>
<protein>
    <recommendedName>
        <fullName evidence="2">Mannan endo-1,4-beta-mannosidase</fullName>
    </recommendedName>
</protein>
<organism evidence="1">
    <name type="scientific">Eucalyptus grandis</name>
    <name type="common">Flooded gum</name>
    <dbReference type="NCBI Taxonomy" id="71139"/>
    <lineage>
        <taxon>Eukaryota</taxon>
        <taxon>Viridiplantae</taxon>
        <taxon>Streptophyta</taxon>
        <taxon>Embryophyta</taxon>
        <taxon>Tracheophyta</taxon>
        <taxon>Spermatophyta</taxon>
        <taxon>Magnoliopsida</taxon>
        <taxon>eudicotyledons</taxon>
        <taxon>Gunneridae</taxon>
        <taxon>Pentapetalae</taxon>
        <taxon>rosids</taxon>
        <taxon>malvids</taxon>
        <taxon>Myrtales</taxon>
        <taxon>Myrtaceae</taxon>
        <taxon>Myrtoideae</taxon>
        <taxon>Eucalypteae</taxon>
        <taxon>Eucalyptus</taxon>
    </lineage>
</organism>
<dbReference type="InterPro" id="IPR017853">
    <property type="entry name" value="GH"/>
</dbReference>
<dbReference type="InParanoid" id="A0A059BTD2"/>
<accession>A0A059BTD2</accession>
<dbReference type="Gene3D" id="3.20.20.80">
    <property type="entry name" value="Glycosidases"/>
    <property type="match status" value="1"/>
</dbReference>
<dbReference type="PANTHER" id="PTHR31451:SF53">
    <property type="entry name" value="MANNAN ENDO-1,4-BETA-MANNOSIDASE"/>
    <property type="match status" value="1"/>
</dbReference>
<sequence>MEGFYGDSMPSRKQYYPVYQVGTDYIKNNMITEIDFATIHAYPDIWLSGEDENAQTVSTIIRKPLVFTEFGKSKKDPDYSPSVRDSYMNALYSDVYNLARNGGAFGGGMVWQILAEGMDSYDDGDEIVLSKDQSTRAIISQQSNKMASLEHNLIVHHG</sequence>
<dbReference type="OMA" id="WHMGSIR"/>
<dbReference type="FunFam" id="3.20.20.80:FF:000313">
    <property type="entry name" value="Uncharacterized protein"/>
    <property type="match status" value="1"/>
</dbReference>
<dbReference type="PANTHER" id="PTHR31451">
    <property type="match status" value="1"/>
</dbReference>
<dbReference type="Gramene" id="KCW69493">
    <property type="protein sequence ID" value="KCW69493"/>
    <property type="gene ID" value="EUGRSUZ_F02942"/>
</dbReference>
<dbReference type="InterPro" id="IPR045053">
    <property type="entry name" value="MAN-like"/>
</dbReference>